<dbReference type="PANTHER" id="PTHR21349">
    <property type="entry name" value="50S RIBOSOMAL PROTEIN L21"/>
    <property type="match status" value="1"/>
</dbReference>
<organism evidence="4 5">
    <name type="scientific">Ancylostoma ceylanicum</name>
    <dbReference type="NCBI Taxonomy" id="53326"/>
    <lineage>
        <taxon>Eukaryota</taxon>
        <taxon>Metazoa</taxon>
        <taxon>Ecdysozoa</taxon>
        <taxon>Nematoda</taxon>
        <taxon>Chromadorea</taxon>
        <taxon>Rhabditida</taxon>
        <taxon>Rhabditina</taxon>
        <taxon>Rhabditomorpha</taxon>
        <taxon>Strongyloidea</taxon>
        <taxon>Ancylostomatidae</taxon>
        <taxon>Ancylostomatinae</taxon>
        <taxon>Ancylostoma</taxon>
    </lineage>
</organism>
<keyword evidence="3" id="KW-0812">Transmembrane</keyword>
<dbReference type="GO" id="GO:0005762">
    <property type="term" value="C:mitochondrial large ribosomal subunit"/>
    <property type="evidence" value="ECO:0007669"/>
    <property type="project" value="TreeGrafter"/>
</dbReference>
<dbReference type="PANTHER" id="PTHR21349:SF0">
    <property type="entry name" value="LARGE RIBOSOMAL SUBUNIT PROTEIN BL21M"/>
    <property type="match status" value="1"/>
</dbReference>
<comment type="caution">
    <text evidence="4">The sequence shown here is derived from an EMBL/GenBank/DDBJ whole genome shotgun (WGS) entry which is preliminary data.</text>
</comment>
<accession>A0A016RUA3</accession>
<dbReference type="AlphaFoldDB" id="A0A016RUA3"/>
<sequence>MFRNALMRGLARRMATRAEVVDESAQKQVCSTIASEVADLANRLFAVVYLNGRQWKVGQNDLIALRGNLPLAVGERIKLEKVGTLKVFFVFNVLIEIVLMSIIAHVVQCSQY</sequence>
<name>A0A016RUA3_9BILA</name>
<dbReference type="Proteomes" id="UP000024635">
    <property type="component" value="Unassembled WGS sequence"/>
</dbReference>
<comment type="similarity">
    <text evidence="1">Belongs to the bacterial ribosomal protein bL21 family.</text>
</comment>
<evidence type="ECO:0000313" key="5">
    <source>
        <dbReference type="Proteomes" id="UP000024635"/>
    </source>
</evidence>
<dbReference type="GO" id="GO:0003735">
    <property type="term" value="F:structural constituent of ribosome"/>
    <property type="evidence" value="ECO:0007669"/>
    <property type="project" value="TreeGrafter"/>
</dbReference>
<evidence type="ECO:0000256" key="3">
    <source>
        <dbReference type="SAM" id="Phobius"/>
    </source>
</evidence>
<protein>
    <recommendedName>
        <fullName evidence="2">Large ribosomal subunit protein bL21m</fullName>
    </recommendedName>
</protein>
<dbReference type="EMBL" id="JARK01001716">
    <property type="protein sequence ID" value="EYB81524.1"/>
    <property type="molecule type" value="Genomic_DNA"/>
</dbReference>
<feature type="transmembrane region" description="Helical" evidence="3">
    <location>
        <begin position="87"/>
        <end position="107"/>
    </location>
</feature>
<gene>
    <name evidence="4" type="primary">Acey_s0380.g333</name>
    <name evidence="4" type="ORF">Y032_0380g333</name>
</gene>
<proteinExistence type="inferred from homology"/>
<evidence type="ECO:0000256" key="1">
    <source>
        <dbReference type="ARBA" id="ARBA00008563"/>
    </source>
</evidence>
<keyword evidence="3" id="KW-1133">Transmembrane helix</keyword>
<dbReference type="SUPFAM" id="SSF141091">
    <property type="entry name" value="L21p-like"/>
    <property type="match status" value="1"/>
</dbReference>
<dbReference type="InterPro" id="IPR028909">
    <property type="entry name" value="bL21-like"/>
</dbReference>
<evidence type="ECO:0000313" key="4">
    <source>
        <dbReference type="EMBL" id="EYB81524.1"/>
    </source>
</evidence>
<keyword evidence="3" id="KW-0472">Membrane</keyword>
<reference evidence="5" key="1">
    <citation type="journal article" date="2015" name="Nat. Genet.">
        <title>The genome and transcriptome of the zoonotic hookworm Ancylostoma ceylanicum identify infection-specific gene families.</title>
        <authorList>
            <person name="Schwarz E.M."/>
            <person name="Hu Y."/>
            <person name="Antoshechkin I."/>
            <person name="Miller M.M."/>
            <person name="Sternberg P.W."/>
            <person name="Aroian R.V."/>
        </authorList>
    </citation>
    <scope>NUCLEOTIDE SEQUENCE</scope>
    <source>
        <strain evidence="5">HY135</strain>
    </source>
</reference>
<dbReference type="InterPro" id="IPR036164">
    <property type="entry name" value="bL21-like_sf"/>
</dbReference>
<dbReference type="OrthoDB" id="5994at2759"/>
<keyword evidence="5" id="KW-1185">Reference proteome</keyword>
<evidence type="ECO:0000256" key="2">
    <source>
        <dbReference type="ARBA" id="ARBA00044129"/>
    </source>
</evidence>